<accession>A0A4Y7PV36</accession>
<dbReference type="Proteomes" id="UP000294933">
    <property type="component" value="Unassembled WGS sequence"/>
</dbReference>
<dbReference type="VEuPathDB" id="FungiDB:BD410DRAFT_465899"/>
<proteinExistence type="predicted"/>
<name>A0A4Y7PV36_9AGAM</name>
<organism evidence="1 2">
    <name type="scientific">Rickenella mellea</name>
    <dbReference type="NCBI Taxonomy" id="50990"/>
    <lineage>
        <taxon>Eukaryota</taxon>
        <taxon>Fungi</taxon>
        <taxon>Dikarya</taxon>
        <taxon>Basidiomycota</taxon>
        <taxon>Agaricomycotina</taxon>
        <taxon>Agaricomycetes</taxon>
        <taxon>Hymenochaetales</taxon>
        <taxon>Rickenellaceae</taxon>
        <taxon>Rickenella</taxon>
    </lineage>
</organism>
<gene>
    <name evidence="1" type="ORF">BD410DRAFT_465899</name>
</gene>
<evidence type="ECO:0000313" key="2">
    <source>
        <dbReference type="Proteomes" id="UP000294933"/>
    </source>
</evidence>
<dbReference type="AlphaFoldDB" id="A0A4Y7PV36"/>
<dbReference type="EMBL" id="ML170204">
    <property type="protein sequence ID" value="TDL18752.1"/>
    <property type="molecule type" value="Genomic_DNA"/>
</dbReference>
<keyword evidence="2" id="KW-1185">Reference proteome</keyword>
<protein>
    <submittedName>
        <fullName evidence="1">Uncharacterized protein</fullName>
    </submittedName>
</protein>
<sequence>MISGGAQIWNAPFFFKTPQPSHLEIRCLNLSATHSCFKYCHPSTIDGPRFSGAGLKRSIGVPYLSGTVSVANVNLAWTRGGDGEMTIGSSTNSTPARILSDPHNDMYVFGILTCSCVGSVQRTCWAGGGVFKNSKLATAFHTSKNTSLLACGARWRMTSVGTSV</sequence>
<reference evidence="1 2" key="1">
    <citation type="submission" date="2018-06" db="EMBL/GenBank/DDBJ databases">
        <title>A transcriptomic atlas of mushroom development highlights an independent origin of complex multicellularity.</title>
        <authorList>
            <consortium name="DOE Joint Genome Institute"/>
            <person name="Krizsan K."/>
            <person name="Almasi E."/>
            <person name="Merenyi Z."/>
            <person name="Sahu N."/>
            <person name="Viragh M."/>
            <person name="Koszo T."/>
            <person name="Mondo S."/>
            <person name="Kiss B."/>
            <person name="Balint B."/>
            <person name="Kues U."/>
            <person name="Barry K."/>
            <person name="Hegedus J.C."/>
            <person name="Henrissat B."/>
            <person name="Johnson J."/>
            <person name="Lipzen A."/>
            <person name="Ohm R."/>
            <person name="Nagy I."/>
            <person name="Pangilinan J."/>
            <person name="Yan J."/>
            <person name="Xiong Y."/>
            <person name="Grigoriev I.V."/>
            <person name="Hibbett D.S."/>
            <person name="Nagy L.G."/>
        </authorList>
    </citation>
    <scope>NUCLEOTIDE SEQUENCE [LARGE SCALE GENOMIC DNA]</scope>
    <source>
        <strain evidence="1 2">SZMC22713</strain>
    </source>
</reference>
<evidence type="ECO:0000313" key="1">
    <source>
        <dbReference type="EMBL" id="TDL18752.1"/>
    </source>
</evidence>